<comment type="caution">
    <text evidence="3">The sequence shown here is derived from an EMBL/GenBank/DDBJ whole genome shotgun (WGS) entry which is preliminary data.</text>
</comment>
<evidence type="ECO:0000256" key="1">
    <source>
        <dbReference type="SAM" id="Phobius"/>
    </source>
</evidence>
<sequence length="301" mass="30267">MAGSRRSATLIGGVAILLWSTLALVTTMSRSIPVFEALAITFAIGAVTVSVGFLFTEGPGGIRAGLKAWPARAWALSILGIFLYHALYFVSFRLAPVGTVTVINYLWPLLIVILAGVIPGGTTRLGWPQLAGGLVGFGATVMLVGGSVTMETSGAALAGYLCAFACAFLWSFYSVLNNRIGAPGSVPMIGVCAAVALLGAVGHVVAGEAFVVPDATTAIALAVLGAGPVGAAFVAWDHATKKGDVGLLGALSYATPPLSMILLVAAGAAPASWALALATLLVVAGAALAALPSRPARRPAS</sequence>
<dbReference type="RefSeq" id="WP_183855584.1">
    <property type="nucleotide sequence ID" value="NZ_JACHOO010000004.1"/>
</dbReference>
<dbReference type="Pfam" id="PF00892">
    <property type="entry name" value="EamA"/>
    <property type="match status" value="1"/>
</dbReference>
<keyword evidence="1" id="KW-0472">Membrane</keyword>
<organism evidence="3 4">
    <name type="scientific">Prosthecomicrobium pneumaticum</name>
    <dbReference type="NCBI Taxonomy" id="81895"/>
    <lineage>
        <taxon>Bacteria</taxon>
        <taxon>Pseudomonadati</taxon>
        <taxon>Pseudomonadota</taxon>
        <taxon>Alphaproteobacteria</taxon>
        <taxon>Hyphomicrobiales</taxon>
        <taxon>Kaistiaceae</taxon>
        <taxon>Prosthecomicrobium</taxon>
    </lineage>
</organism>
<gene>
    <name evidence="3" type="ORF">GGQ63_002159</name>
</gene>
<feature type="transmembrane region" description="Helical" evidence="1">
    <location>
        <begin position="188"/>
        <end position="206"/>
    </location>
</feature>
<feature type="transmembrane region" description="Helical" evidence="1">
    <location>
        <begin position="94"/>
        <end position="118"/>
    </location>
</feature>
<keyword evidence="1" id="KW-1133">Transmembrane helix</keyword>
<name>A0A7W9FLW8_9HYPH</name>
<feature type="transmembrane region" description="Helical" evidence="1">
    <location>
        <begin position="271"/>
        <end position="291"/>
    </location>
</feature>
<dbReference type="GO" id="GO:0016020">
    <property type="term" value="C:membrane"/>
    <property type="evidence" value="ECO:0007669"/>
    <property type="project" value="InterPro"/>
</dbReference>
<proteinExistence type="predicted"/>
<protein>
    <submittedName>
        <fullName evidence="3">Drug/metabolite transporter (DMT)-like permease</fullName>
    </submittedName>
</protein>
<dbReference type="EMBL" id="JACHOO010000004">
    <property type="protein sequence ID" value="MBB5753093.1"/>
    <property type="molecule type" value="Genomic_DNA"/>
</dbReference>
<evidence type="ECO:0000259" key="2">
    <source>
        <dbReference type="Pfam" id="PF00892"/>
    </source>
</evidence>
<keyword evidence="1" id="KW-0812">Transmembrane</keyword>
<feature type="transmembrane region" description="Helical" evidence="1">
    <location>
        <begin position="130"/>
        <end position="149"/>
    </location>
</feature>
<evidence type="ECO:0000313" key="4">
    <source>
        <dbReference type="Proteomes" id="UP000523821"/>
    </source>
</evidence>
<feature type="transmembrane region" description="Helical" evidence="1">
    <location>
        <begin position="245"/>
        <end position="265"/>
    </location>
</feature>
<reference evidence="3 4" key="1">
    <citation type="submission" date="2020-08" db="EMBL/GenBank/DDBJ databases">
        <title>Genomic Encyclopedia of Type Strains, Phase IV (KMG-IV): sequencing the most valuable type-strain genomes for metagenomic binning, comparative biology and taxonomic classification.</title>
        <authorList>
            <person name="Goeker M."/>
        </authorList>
    </citation>
    <scope>NUCLEOTIDE SEQUENCE [LARGE SCALE GENOMIC DNA]</scope>
    <source>
        <strain evidence="3 4">DSM 16268</strain>
    </source>
</reference>
<dbReference type="SUPFAM" id="SSF103481">
    <property type="entry name" value="Multidrug resistance efflux transporter EmrE"/>
    <property type="match status" value="1"/>
</dbReference>
<dbReference type="InterPro" id="IPR000620">
    <property type="entry name" value="EamA_dom"/>
</dbReference>
<evidence type="ECO:0000313" key="3">
    <source>
        <dbReference type="EMBL" id="MBB5753093.1"/>
    </source>
</evidence>
<feature type="transmembrane region" description="Helical" evidence="1">
    <location>
        <begin position="33"/>
        <end position="56"/>
    </location>
</feature>
<dbReference type="Proteomes" id="UP000523821">
    <property type="component" value="Unassembled WGS sequence"/>
</dbReference>
<keyword evidence="4" id="KW-1185">Reference proteome</keyword>
<accession>A0A7W9FLW8</accession>
<feature type="transmembrane region" description="Helical" evidence="1">
    <location>
        <begin position="218"/>
        <end position="236"/>
    </location>
</feature>
<feature type="transmembrane region" description="Helical" evidence="1">
    <location>
        <begin position="68"/>
        <end position="88"/>
    </location>
</feature>
<feature type="transmembrane region" description="Helical" evidence="1">
    <location>
        <begin position="155"/>
        <end position="176"/>
    </location>
</feature>
<feature type="domain" description="EamA" evidence="2">
    <location>
        <begin position="14"/>
        <end position="144"/>
    </location>
</feature>
<dbReference type="InterPro" id="IPR037185">
    <property type="entry name" value="EmrE-like"/>
</dbReference>
<dbReference type="AlphaFoldDB" id="A0A7W9FLW8"/>